<reference evidence="3 4" key="1">
    <citation type="submission" date="2022-11" db="EMBL/GenBank/DDBJ databases">
        <title>Spartinivicinus poritis sp. nov., isolated from scleractinian coral Porites lutea.</title>
        <authorList>
            <person name="Zhang G."/>
            <person name="Cai L."/>
            <person name="Wei Q."/>
        </authorList>
    </citation>
    <scope>NUCLEOTIDE SEQUENCE [LARGE SCALE GENOMIC DNA]</scope>
    <source>
        <strain evidence="3 4">A2-2</strain>
    </source>
</reference>
<dbReference type="Pfam" id="PF02698">
    <property type="entry name" value="DUF218"/>
    <property type="match status" value="1"/>
</dbReference>
<feature type="transmembrane region" description="Helical" evidence="1">
    <location>
        <begin position="31"/>
        <end position="50"/>
    </location>
</feature>
<name>A0ABT5U9M5_9GAMM</name>
<evidence type="ECO:0000256" key="1">
    <source>
        <dbReference type="SAM" id="Phobius"/>
    </source>
</evidence>
<dbReference type="InterPro" id="IPR051599">
    <property type="entry name" value="Cell_Envelope_Assoc"/>
</dbReference>
<dbReference type="EMBL" id="JAPMOU010000007">
    <property type="protein sequence ID" value="MDE1461849.1"/>
    <property type="molecule type" value="Genomic_DNA"/>
</dbReference>
<feature type="transmembrane region" description="Helical" evidence="1">
    <location>
        <begin position="6"/>
        <end position="24"/>
    </location>
</feature>
<organism evidence="3 4">
    <name type="scientific">Spartinivicinus poritis</name>
    <dbReference type="NCBI Taxonomy" id="2994640"/>
    <lineage>
        <taxon>Bacteria</taxon>
        <taxon>Pseudomonadati</taxon>
        <taxon>Pseudomonadota</taxon>
        <taxon>Gammaproteobacteria</taxon>
        <taxon>Oceanospirillales</taxon>
        <taxon>Zooshikellaceae</taxon>
        <taxon>Spartinivicinus</taxon>
    </lineage>
</organism>
<feature type="domain" description="DUF218" evidence="2">
    <location>
        <begin position="75"/>
        <end position="238"/>
    </location>
</feature>
<protein>
    <submittedName>
        <fullName evidence="3">YdcF family protein</fullName>
    </submittedName>
</protein>
<keyword evidence="4" id="KW-1185">Reference proteome</keyword>
<evidence type="ECO:0000313" key="4">
    <source>
        <dbReference type="Proteomes" id="UP001528823"/>
    </source>
</evidence>
<keyword evidence="1" id="KW-1133">Transmembrane helix</keyword>
<proteinExistence type="predicted"/>
<accession>A0ABT5U9M5</accession>
<gene>
    <name evidence="3" type="ORF">ORQ98_07690</name>
</gene>
<evidence type="ECO:0000259" key="2">
    <source>
        <dbReference type="Pfam" id="PF02698"/>
    </source>
</evidence>
<dbReference type="Proteomes" id="UP001528823">
    <property type="component" value="Unassembled WGS sequence"/>
</dbReference>
<dbReference type="RefSeq" id="WP_274688208.1">
    <property type="nucleotide sequence ID" value="NZ_JAPMOU010000007.1"/>
</dbReference>
<dbReference type="InterPro" id="IPR003848">
    <property type="entry name" value="DUF218"/>
</dbReference>
<dbReference type="Gene3D" id="3.40.50.620">
    <property type="entry name" value="HUPs"/>
    <property type="match status" value="1"/>
</dbReference>
<dbReference type="CDD" id="cd06259">
    <property type="entry name" value="YdcF-like"/>
    <property type="match status" value="1"/>
</dbReference>
<dbReference type="InterPro" id="IPR014729">
    <property type="entry name" value="Rossmann-like_a/b/a_fold"/>
</dbReference>
<evidence type="ECO:0000313" key="3">
    <source>
        <dbReference type="EMBL" id="MDE1461849.1"/>
    </source>
</evidence>
<keyword evidence="1" id="KW-0812">Transmembrane</keyword>
<dbReference type="PANTHER" id="PTHR30336">
    <property type="entry name" value="INNER MEMBRANE PROTEIN, PROBABLE PERMEASE"/>
    <property type="match status" value="1"/>
</dbReference>
<comment type="caution">
    <text evidence="3">The sequence shown here is derived from an EMBL/GenBank/DDBJ whole genome shotgun (WGS) entry which is preliminary data.</text>
</comment>
<dbReference type="PANTHER" id="PTHR30336:SF4">
    <property type="entry name" value="ENVELOPE BIOGENESIS FACTOR ELYC"/>
    <property type="match status" value="1"/>
</dbReference>
<keyword evidence="1" id="KW-0472">Membrane</keyword>
<sequence length="247" mass="27619">MIKLLVLPPGINLVLLLFVGVLWFKRRTMALLLLVFTFLLTYCLATPFVANKLLQHLEADFQPLGISDNSQPHAEAIVVLGAGRHAQAVEFSGKDAPSAFGLERMLYAAHLVKQLQLPLAVAGGSVFDPEMESEASIMSRYFLEYFHIITRWQEGNSRNTWENAINSGREFGNEVSTILLVTHAWHMKRAKACFEQAGFTVIPAPTRFTSDSLPVALGFIPSVSALSKSTYALHEYIGILWYRLVYF</sequence>